<keyword evidence="8" id="KW-0131">Cell cycle</keyword>
<evidence type="ECO:0000256" key="8">
    <source>
        <dbReference type="ARBA" id="ARBA00023306"/>
    </source>
</evidence>
<dbReference type="GO" id="GO:0007059">
    <property type="term" value="P:chromosome segregation"/>
    <property type="evidence" value="ECO:0007669"/>
    <property type="project" value="TreeGrafter"/>
</dbReference>
<evidence type="ECO:0000256" key="6">
    <source>
        <dbReference type="ARBA" id="ARBA00022838"/>
    </source>
</evidence>
<organism evidence="10 11">
    <name type="scientific">Cannabis sativa</name>
    <name type="common">Hemp</name>
    <name type="synonym">Marijuana</name>
    <dbReference type="NCBI Taxonomy" id="3483"/>
    <lineage>
        <taxon>Eukaryota</taxon>
        <taxon>Viridiplantae</taxon>
        <taxon>Streptophyta</taxon>
        <taxon>Embryophyta</taxon>
        <taxon>Tracheophyta</taxon>
        <taxon>Spermatophyta</taxon>
        <taxon>Magnoliopsida</taxon>
        <taxon>eudicotyledons</taxon>
        <taxon>Gunneridae</taxon>
        <taxon>Pentapetalae</taxon>
        <taxon>rosids</taxon>
        <taxon>fabids</taxon>
        <taxon>Rosales</taxon>
        <taxon>Cannabaceae</taxon>
        <taxon>Cannabis</taxon>
    </lineage>
</organism>
<keyword evidence="11" id="KW-1185">Reference proteome</keyword>
<keyword evidence="5" id="KW-0498">Mitosis</keyword>
<comment type="caution">
    <text evidence="10">The sequence shown here is derived from an EMBL/GenBank/DDBJ whole genome shotgun (WGS) entry which is preliminary data.</text>
</comment>
<reference evidence="10 11" key="1">
    <citation type="journal article" date="2020" name="bioRxiv">
        <title>Sequence and annotation of 42 cannabis genomes reveals extensive copy number variation in cannabinoid synthesis and pathogen resistance genes.</title>
        <authorList>
            <person name="Mckernan K.J."/>
            <person name="Helbert Y."/>
            <person name="Kane L.T."/>
            <person name="Ebling H."/>
            <person name="Zhang L."/>
            <person name="Liu B."/>
            <person name="Eaton Z."/>
            <person name="Mclaughlin S."/>
            <person name="Kingan S."/>
            <person name="Baybayan P."/>
            <person name="Concepcion G."/>
            <person name="Jordan M."/>
            <person name="Riva A."/>
            <person name="Barbazuk W."/>
            <person name="Harkins T."/>
        </authorList>
    </citation>
    <scope>NUCLEOTIDE SEQUENCE [LARGE SCALE GENOMIC DNA]</scope>
    <source>
        <strain evidence="11">cv. Jamaican Lion 4</strain>
        <tissue evidence="10">Leaf</tissue>
    </source>
</reference>
<dbReference type="EMBL" id="JAATIQ010000361">
    <property type="protein sequence ID" value="KAF4359943.1"/>
    <property type="molecule type" value="Genomic_DNA"/>
</dbReference>
<dbReference type="InterPro" id="IPR007128">
    <property type="entry name" value="PMF1/Nnf1"/>
</dbReference>
<keyword evidence="7" id="KW-0539">Nucleus</keyword>
<accession>A0A7J6ENG6</accession>
<comment type="subcellular location">
    <subcellularLocation>
        <location evidence="2">Chromosome</location>
        <location evidence="2">Centromere</location>
        <location evidence="2">Kinetochore</location>
    </subcellularLocation>
    <subcellularLocation>
        <location evidence="1">Nucleus</location>
    </subcellularLocation>
</comment>
<keyword evidence="3" id="KW-0158">Chromosome</keyword>
<dbReference type="GO" id="GO:0051301">
    <property type="term" value="P:cell division"/>
    <property type="evidence" value="ECO:0007669"/>
    <property type="project" value="UniProtKB-KW"/>
</dbReference>
<evidence type="ECO:0000256" key="1">
    <source>
        <dbReference type="ARBA" id="ARBA00004123"/>
    </source>
</evidence>
<dbReference type="PANTHER" id="PTHR15459">
    <property type="entry name" value="POLYAMINE-MODULATED FACTOR 1"/>
    <property type="match status" value="1"/>
</dbReference>
<dbReference type="Proteomes" id="UP000583929">
    <property type="component" value="Unassembled WGS sequence"/>
</dbReference>
<dbReference type="GO" id="GO:0000444">
    <property type="term" value="C:MIS12/MIND type complex"/>
    <property type="evidence" value="ECO:0007669"/>
    <property type="project" value="InterPro"/>
</dbReference>
<keyword evidence="9" id="KW-0137">Centromere</keyword>
<dbReference type="GO" id="GO:0005634">
    <property type="term" value="C:nucleus"/>
    <property type="evidence" value="ECO:0007669"/>
    <property type="project" value="UniProtKB-SubCell"/>
</dbReference>
<evidence type="ECO:0000256" key="3">
    <source>
        <dbReference type="ARBA" id="ARBA00022454"/>
    </source>
</evidence>
<sequence>MRHYFAKKLAEHILVCKMENRDEVGSSPIGSRQSDLKKSFKLAVVSLLTACSKQDISKAFPNFAASEQDYLHRLFIQVVASLHGNIQVGTTLDTVEQFLEEQALNPLHSDKTNVFDVAQNVLTLKKNEIQHLENMLQKAEEQNCLIRAQIEDLKEKEADVSVMADAVQKLRRGSLNYGLPGSNDININP</sequence>
<evidence type="ECO:0000256" key="2">
    <source>
        <dbReference type="ARBA" id="ARBA00004629"/>
    </source>
</evidence>
<dbReference type="AlphaFoldDB" id="A0A7J6ENG6"/>
<evidence type="ECO:0000256" key="7">
    <source>
        <dbReference type="ARBA" id="ARBA00023242"/>
    </source>
</evidence>
<evidence type="ECO:0000313" key="11">
    <source>
        <dbReference type="Proteomes" id="UP000583929"/>
    </source>
</evidence>
<proteinExistence type="predicted"/>
<name>A0A7J6ENG6_CANSA</name>
<evidence type="ECO:0000256" key="4">
    <source>
        <dbReference type="ARBA" id="ARBA00022618"/>
    </source>
</evidence>
<protein>
    <submittedName>
        <fullName evidence="10">Uncharacterized protein</fullName>
    </submittedName>
</protein>
<gene>
    <name evidence="10" type="ORF">G4B88_028694</name>
</gene>
<keyword evidence="4" id="KW-0132">Cell division</keyword>
<evidence type="ECO:0000313" key="10">
    <source>
        <dbReference type="EMBL" id="KAF4359943.1"/>
    </source>
</evidence>
<keyword evidence="6" id="KW-0995">Kinetochore</keyword>
<evidence type="ECO:0000256" key="5">
    <source>
        <dbReference type="ARBA" id="ARBA00022776"/>
    </source>
</evidence>
<evidence type="ECO:0000256" key="9">
    <source>
        <dbReference type="ARBA" id="ARBA00023328"/>
    </source>
</evidence>
<dbReference type="PANTHER" id="PTHR15459:SF3">
    <property type="entry name" value="POLYAMINE-MODULATED FACTOR 1"/>
    <property type="match status" value="1"/>
</dbReference>